<feature type="domain" description="PhoU" evidence="7">
    <location>
        <begin position="339"/>
        <end position="419"/>
    </location>
</feature>
<dbReference type="Gene3D" id="1.20.58.220">
    <property type="entry name" value="Phosphate transport system protein phou homolog 2, domain 2"/>
    <property type="match status" value="1"/>
</dbReference>
<evidence type="ECO:0000256" key="5">
    <source>
        <dbReference type="ARBA" id="ARBA00023136"/>
    </source>
</evidence>
<evidence type="ECO:0000313" key="8">
    <source>
        <dbReference type="EMBL" id="SMX50029.1"/>
    </source>
</evidence>
<feature type="transmembrane region" description="Helical" evidence="6">
    <location>
        <begin position="64"/>
        <end position="88"/>
    </location>
</feature>
<evidence type="ECO:0000256" key="3">
    <source>
        <dbReference type="ARBA" id="ARBA00022692"/>
    </source>
</evidence>
<evidence type="ECO:0000256" key="6">
    <source>
        <dbReference type="SAM" id="Phobius"/>
    </source>
</evidence>
<reference evidence="8 9" key="1">
    <citation type="submission" date="2017-05" db="EMBL/GenBank/DDBJ databases">
        <authorList>
            <person name="Song R."/>
            <person name="Chenine A.L."/>
            <person name="Ruprecht R.M."/>
        </authorList>
    </citation>
    <scope>NUCLEOTIDE SEQUENCE [LARGE SCALE GENOMIC DNA]</scope>
    <source>
        <strain evidence="8 9">CECT 8898</strain>
    </source>
</reference>
<keyword evidence="2" id="KW-1003">Cell membrane</keyword>
<evidence type="ECO:0000313" key="9">
    <source>
        <dbReference type="Proteomes" id="UP000207598"/>
    </source>
</evidence>
<evidence type="ECO:0000259" key="7">
    <source>
        <dbReference type="Pfam" id="PF01895"/>
    </source>
</evidence>
<dbReference type="GO" id="GO:0044341">
    <property type="term" value="P:sodium-dependent phosphate transport"/>
    <property type="evidence" value="ECO:0007669"/>
    <property type="project" value="InterPro"/>
</dbReference>
<dbReference type="RefSeq" id="WP_094023292.1">
    <property type="nucleotide sequence ID" value="NZ_FXYF01000019.1"/>
</dbReference>
<dbReference type="GO" id="GO:0005436">
    <property type="term" value="F:sodium:phosphate symporter activity"/>
    <property type="evidence" value="ECO:0007669"/>
    <property type="project" value="InterPro"/>
</dbReference>
<dbReference type="PANTHER" id="PTHR10010:SF46">
    <property type="entry name" value="SODIUM-DEPENDENT PHOSPHATE TRANSPORT PROTEIN 2B"/>
    <property type="match status" value="1"/>
</dbReference>
<keyword evidence="5 6" id="KW-0472">Membrane</keyword>
<name>A0A238L4T0_9RHOB</name>
<dbReference type="PANTHER" id="PTHR10010">
    <property type="entry name" value="SOLUTE CARRIER FAMILY 34 SODIUM PHOSPHATE , MEMBER 2-RELATED"/>
    <property type="match status" value="1"/>
</dbReference>
<dbReference type="OrthoDB" id="5778511at2"/>
<protein>
    <submittedName>
        <fullName evidence="8">Na+/Pi-cotransporter</fullName>
    </submittedName>
</protein>
<keyword evidence="3 6" id="KW-0812">Transmembrane</keyword>
<feature type="transmembrane region" description="Helical" evidence="6">
    <location>
        <begin position="191"/>
        <end position="224"/>
    </location>
</feature>
<feature type="transmembrane region" description="Helical" evidence="6">
    <location>
        <begin position="100"/>
        <end position="122"/>
    </location>
</feature>
<feature type="transmembrane region" description="Helical" evidence="6">
    <location>
        <begin position="244"/>
        <end position="265"/>
    </location>
</feature>
<evidence type="ECO:0000256" key="1">
    <source>
        <dbReference type="ARBA" id="ARBA00004651"/>
    </source>
</evidence>
<dbReference type="Proteomes" id="UP000207598">
    <property type="component" value="Unassembled WGS sequence"/>
</dbReference>
<proteinExistence type="predicted"/>
<keyword evidence="4 6" id="KW-1133">Transmembrane helix</keyword>
<dbReference type="EMBL" id="FXYF01000019">
    <property type="protein sequence ID" value="SMX50029.1"/>
    <property type="molecule type" value="Genomic_DNA"/>
</dbReference>
<dbReference type="NCBIfam" id="NF037997">
    <property type="entry name" value="Na_Pi_symport"/>
    <property type="match status" value="1"/>
</dbReference>
<dbReference type="Pfam" id="PF01895">
    <property type="entry name" value="PhoU"/>
    <property type="match status" value="1"/>
</dbReference>
<sequence length="553" mass="58642">MILFAINLAASVALLLWSVRMVRVGVERAFLPQARQGLKRMSSGPLRAAAGGMLGAMVLQSGTAVALIASGFVASGVIATGAALALMLGAELGSALMAQVLVLPIGPASAVLLLAGILLYFNAKSLKWQQVGRILVGFGLILVSLRMIREATAPIAGNDLFLAVFAYLEGDRLSAFVLGALLSWAMHSSLAAVLTVAAFASAGIIAWPLAVVLVFGANLGGALIPYTLLRTASRPVRVVVTANLMVRSAFALLCLAVVALGGLQVPALGGAPQQDVVHLHALFGLAVLLIALPLRALPVRAAEALVPPTPKIFDTAVSALDPVALQDTRLALACAHRELTRMAETVQAMLLQVRTLFHHWDPDAVALIQRREDEVDRMHYELKLYVARLRTAGMSEAQSRKGLELVTVANGLEEAADRIAVNMLALARKMNQNAIAFSPDGLEDIERFHDQVAANAQLALGVLTTGDPADARQLVADKDEVRRVEQLLQERHLRRLQAQDTASVASTNAHQETLRLLKQINASFSYVAYPIIEEAGEMLDSRLAVRAAGGGGS</sequence>
<dbReference type="AlphaFoldDB" id="A0A238L4T0"/>
<dbReference type="GO" id="GO:0005886">
    <property type="term" value="C:plasma membrane"/>
    <property type="evidence" value="ECO:0007669"/>
    <property type="project" value="UniProtKB-SubCell"/>
</dbReference>
<feature type="transmembrane region" description="Helical" evidence="6">
    <location>
        <begin position="277"/>
        <end position="297"/>
    </location>
</feature>
<evidence type="ECO:0000256" key="4">
    <source>
        <dbReference type="ARBA" id="ARBA00022989"/>
    </source>
</evidence>
<evidence type="ECO:0000256" key="2">
    <source>
        <dbReference type="ARBA" id="ARBA00022475"/>
    </source>
</evidence>
<dbReference type="InterPro" id="IPR026022">
    <property type="entry name" value="PhoU_dom"/>
</dbReference>
<dbReference type="InterPro" id="IPR003841">
    <property type="entry name" value="Na/Pi_transpt"/>
</dbReference>
<dbReference type="Pfam" id="PF02690">
    <property type="entry name" value="Na_Pi_cotrans"/>
    <property type="match status" value="1"/>
</dbReference>
<dbReference type="SUPFAM" id="SSF109755">
    <property type="entry name" value="PhoU-like"/>
    <property type="match status" value="1"/>
</dbReference>
<organism evidence="8 9">
    <name type="scientific">Maliponia aquimaris</name>
    <dbReference type="NCBI Taxonomy" id="1673631"/>
    <lineage>
        <taxon>Bacteria</taxon>
        <taxon>Pseudomonadati</taxon>
        <taxon>Pseudomonadota</taxon>
        <taxon>Alphaproteobacteria</taxon>
        <taxon>Rhodobacterales</taxon>
        <taxon>Paracoccaceae</taxon>
        <taxon>Maliponia</taxon>
    </lineage>
</organism>
<accession>A0A238L4T0</accession>
<keyword evidence="9" id="KW-1185">Reference proteome</keyword>
<dbReference type="InterPro" id="IPR038078">
    <property type="entry name" value="PhoU-like_sf"/>
</dbReference>
<comment type="subcellular location">
    <subcellularLocation>
        <location evidence="1">Cell membrane</location>
        <topology evidence="1">Multi-pass membrane protein</topology>
    </subcellularLocation>
</comment>
<gene>
    <name evidence="8" type="ORF">MAA8898_04562</name>
</gene>